<feature type="compositionally biased region" description="Basic and acidic residues" evidence="1">
    <location>
        <begin position="400"/>
        <end position="413"/>
    </location>
</feature>
<feature type="compositionally biased region" description="Low complexity" evidence="1">
    <location>
        <begin position="216"/>
        <end position="245"/>
    </location>
</feature>
<dbReference type="AlphaFoldDB" id="A0AAD2HYW5"/>
<keyword evidence="2" id="KW-0472">Membrane</keyword>
<feature type="compositionally biased region" description="Polar residues" evidence="1">
    <location>
        <begin position="1"/>
        <end position="24"/>
    </location>
</feature>
<proteinExistence type="predicted"/>
<organism evidence="3 4">
    <name type="scientific">Mycena citricolor</name>
    <dbReference type="NCBI Taxonomy" id="2018698"/>
    <lineage>
        <taxon>Eukaryota</taxon>
        <taxon>Fungi</taxon>
        <taxon>Dikarya</taxon>
        <taxon>Basidiomycota</taxon>
        <taxon>Agaricomycotina</taxon>
        <taxon>Agaricomycetes</taxon>
        <taxon>Agaricomycetidae</taxon>
        <taxon>Agaricales</taxon>
        <taxon>Marasmiineae</taxon>
        <taxon>Mycenaceae</taxon>
        <taxon>Mycena</taxon>
    </lineage>
</organism>
<feature type="region of interest" description="Disordered" evidence="1">
    <location>
        <begin position="1"/>
        <end position="45"/>
    </location>
</feature>
<feature type="region of interest" description="Disordered" evidence="1">
    <location>
        <begin position="377"/>
        <end position="435"/>
    </location>
</feature>
<dbReference type="Proteomes" id="UP001295794">
    <property type="component" value="Unassembled WGS sequence"/>
</dbReference>
<keyword evidence="2" id="KW-1133">Transmembrane helix</keyword>
<evidence type="ECO:0000313" key="4">
    <source>
        <dbReference type="Proteomes" id="UP001295794"/>
    </source>
</evidence>
<feature type="transmembrane region" description="Helical" evidence="2">
    <location>
        <begin position="253"/>
        <end position="277"/>
    </location>
</feature>
<evidence type="ECO:0000256" key="1">
    <source>
        <dbReference type="SAM" id="MobiDB-lite"/>
    </source>
</evidence>
<sequence length="435" mass="45452">MVATPSENSPWSHPTSLPDTSSSRLAKRRRMDHSSPRGSTSKMARQIVADESEIDTAKTNCQVFSGNEVVSCFPKSNTVIPQHQWATFVWNSNLPDFTQTDRVNIYLFHGDSQQQILSFPNVVNPKGQAGSITAQVNDSWWGNRGTDWNGSNISYPFFWIMSRSDQSLSDGTQIPQATFSAVQTTFADSVLAAMATQSTATNSGSISATATAVPAGPSTTGSSLSLRSSTSSGSPTGTGSVQSGTSGSGFPHWAIAVIVVLGFLAMATTCILAFFIIRRIRRRNALDSNRNSMGSNSPMMAHVGNSPASPLLAGAALAGVGAGTAASHGQGDHSVVSPDGASTISRAGSAGDSGPFSGADAAIMADAFRKALRKPDFAGSPVEEGESPNAETAQANEEELLSRELADEGRDIRSVGSSRGVKVETLNGDSTDTAH</sequence>
<keyword evidence="4" id="KW-1185">Reference proteome</keyword>
<evidence type="ECO:0000256" key="2">
    <source>
        <dbReference type="SAM" id="Phobius"/>
    </source>
</evidence>
<dbReference type="EMBL" id="CAVNYO010000478">
    <property type="protein sequence ID" value="CAK5284392.1"/>
    <property type="molecule type" value="Genomic_DNA"/>
</dbReference>
<comment type="caution">
    <text evidence="3">The sequence shown here is derived from an EMBL/GenBank/DDBJ whole genome shotgun (WGS) entry which is preliminary data.</text>
</comment>
<reference evidence="3" key="1">
    <citation type="submission" date="2023-11" db="EMBL/GenBank/DDBJ databases">
        <authorList>
            <person name="De Vega J J."/>
            <person name="De Vega J J."/>
        </authorList>
    </citation>
    <scope>NUCLEOTIDE SEQUENCE</scope>
</reference>
<protein>
    <submittedName>
        <fullName evidence="3">Uncharacterized protein</fullName>
    </submittedName>
</protein>
<evidence type="ECO:0000313" key="3">
    <source>
        <dbReference type="EMBL" id="CAK5284392.1"/>
    </source>
</evidence>
<feature type="region of interest" description="Disordered" evidence="1">
    <location>
        <begin position="323"/>
        <end position="352"/>
    </location>
</feature>
<feature type="region of interest" description="Disordered" evidence="1">
    <location>
        <begin position="205"/>
        <end position="245"/>
    </location>
</feature>
<gene>
    <name evidence="3" type="ORF">MYCIT1_LOCUS37600</name>
</gene>
<name>A0AAD2HYW5_9AGAR</name>
<accession>A0AAD2HYW5</accession>
<keyword evidence="2" id="KW-0812">Transmembrane</keyword>